<evidence type="ECO:0000256" key="7">
    <source>
        <dbReference type="ARBA" id="ARBA00022691"/>
    </source>
</evidence>
<evidence type="ECO:0000256" key="3">
    <source>
        <dbReference type="ARBA" id="ARBA00006729"/>
    </source>
</evidence>
<proteinExistence type="inferred from homology"/>
<evidence type="ECO:0000256" key="4">
    <source>
        <dbReference type="ARBA" id="ARBA00011927"/>
    </source>
</evidence>
<evidence type="ECO:0000256" key="1">
    <source>
        <dbReference type="ARBA" id="ARBA00004006"/>
    </source>
</evidence>
<comment type="similarity">
    <text evidence="3">Belongs to the diphthine synthase family.</text>
</comment>
<comment type="function">
    <text evidence="1">S-adenosyl-L-methionine-dependent methyltransferase that catalyzes four methylations of the modified target histidine residue in translation elongation factor 2 (EF-2), to form an intermediate called diphthine methyl ester. The four successive methylation reactions represent the second step of diphthamide biosynthesis.</text>
</comment>
<reference evidence="11" key="3">
    <citation type="submission" date="2016-06" db="UniProtKB">
        <authorList>
            <consortium name="WormBaseParasite"/>
        </authorList>
    </citation>
    <scope>IDENTIFICATION</scope>
</reference>
<reference evidence="10" key="2">
    <citation type="submission" date="2014-05" db="EMBL/GenBank/DDBJ databases">
        <title>The genome and life-stage specific transcriptomes of Globodera pallida elucidate key aspects of plant parasitism by a cyst nematode.</title>
        <authorList>
            <person name="Cotton J.A."/>
            <person name="Lilley C.J."/>
            <person name="Jones L.M."/>
            <person name="Kikuchi T."/>
            <person name="Reid A.J."/>
            <person name="Thorpe P."/>
            <person name="Tsai I.J."/>
            <person name="Beasley H."/>
            <person name="Blok V."/>
            <person name="Cock P.J.A."/>
            <person name="Van den Akker S.E."/>
            <person name="Holroyd N."/>
            <person name="Hunt M."/>
            <person name="Mantelin S."/>
            <person name="Naghra H."/>
            <person name="Pain A."/>
            <person name="Palomares-Rius J.E."/>
            <person name="Zarowiecki M."/>
            <person name="Berriman M."/>
            <person name="Jones J.T."/>
            <person name="Urwin P.E."/>
        </authorList>
    </citation>
    <scope>NUCLEOTIDE SEQUENCE [LARGE SCALE GENOMIC DNA]</scope>
    <source>
        <strain evidence="10">Lindley</strain>
    </source>
</reference>
<keyword evidence="10" id="KW-1185">Reference proteome</keyword>
<dbReference type="EC" id="2.1.1.314" evidence="4"/>
<evidence type="ECO:0000313" key="10">
    <source>
        <dbReference type="Proteomes" id="UP000050741"/>
    </source>
</evidence>
<protein>
    <recommendedName>
        <fullName evidence="4">diphthine methyl ester synthase</fullName>
        <ecNumber evidence="4">2.1.1.314</ecNumber>
    </recommendedName>
</protein>
<dbReference type="Gene3D" id="3.30.950.10">
    <property type="entry name" value="Methyltransferase, Cobalt-precorrin-4 Transmethylase, Domain 2"/>
    <property type="match status" value="1"/>
</dbReference>
<dbReference type="FunFam" id="3.40.1010.10:FF:000004">
    <property type="entry name" value="Putative diphthine synthase"/>
    <property type="match status" value="1"/>
</dbReference>
<dbReference type="NCBIfam" id="TIGR00522">
    <property type="entry name" value="dph5"/>
    <property type="match status" value="1"/>
</dbReference>
<name>A0A183BWX1_GLOPA</name>
<dbReference type="Pfam" id="PF00590">
    <property type="entry name" value="TP_methylase"/>
    <property type="match status" value="1"/>
</dbReference>
<evidence type="ECO:0000256" key="2">
    <source>
        <dbReference type="ARBA" id="ARBA00005156"/>
    </source>
</evidence>
<accession>A0A183BWX1</accession>
<evidence type="ECO:0000313" key="11">
    <source>
        <dbReference type="WBParaSite" id="GPLIN_000511000"/>
    </source>
</evidence>
<evidence type="ECO:0000256" key="5">
    <source>
        <dbReference type="ARBA" id="ARBA00022603"/>
    </source>
</evidence>
<dbReference type="WBParaSite" id="GPLIN_000511000">
    <property type="protein sequence ID" value="GPLIN_000511000"/>
    <property type="gene ID" value="GPLIN_000511000"/>
</dbReference>
<dbReference type="PANTHER" id="PTHR10882">
    <property type="entry name" value="DIPHTHINE SYNTHASE"/>
    <property type="match status" value="1"/>
</dbReference>
<dbReference type="GO" id="GO:0141133">
    <property type="term" value="F:diphthine methyl ester synthase activity"/>
    <property type="evidence" value="ECO:0007669"/>
    <property type="project" value="UniProtKB-EC"/>
</dbReference>
<dbReference type="InterPro" id="IPR035996">
    <property type="entry name" value="4pyrrol_Methylase_sf"/>
</dbReference>
<dbReference type="InterPro" id="IPR000878">
    <property type="entry name" value="4pyrrol_Mease"/>
</dbReference>
<dbReference type="InterPro" id="IPR004551">
    <property type="entry name" value="Dphthn_synthase"/>
</dbReference>
<sequence>MVFYLIGLGLGDAGDITVNGLNIVRSCAKVFLESYTSMLSNGPDLASLEQFYGRPLREADRELVEQRIEQLLEEARTADIALLVVGDPFGATTHADLVLRARELDVPLRVIHNASILTAVGCCGLQLYNFGVTVSIPMWTDGWEPDSFLDKILLNRQNGMHTLCLLGSSHFLLLHIFEIFS</sequence>
<organism evidence="10 11">
    <name type="scientific">Globodera pallida</name>
    <name type="common">Potato cyst nematode worm</name>
    <name type="synonym">Heterodera pallida</name>
    <dbReference type="NCBI Taxonomy" id="36090"/>
    <lineage>
        <taxon>Eukaryota</taxon>
        <taxon>Metazoa</taxon>
        <taxon>Ecdysozoa</taxon>
        <taxon>Nematoda</taxon>
        <taxon>Chromadorea</taxon>
        <taxon>Rhabditida</taxon>
        <taxon>Tylenchina</taxon>
        <taxon>Tylenchomorpha</taxon>
        <taxon>Tylenchoidea</taxon>
        <taxon>Heteroderidae</taxon>
        <taxon>Heteroderinae</taxon>
        <taxon>Globodera</taxon>
    </lineage>
</organism>
<keyword evidence="5" id="KW-0489">Methyltransferase</keyword>
<dbReference type="InterPro" id="IPR014777">
    <property type="entry name" value="4pyrrole_Mease_sub1"/>
</dbReference>
<feature type="domain" description="Tetrapyrrole methylase" evidence="9">
    <location>
        <begin position="3"/>
        <end position="169"/>
    </location>
</feature>
<evidence type="ECO:0000259" key="9">
    <source>
        <dbReference type="Pfam" id="PF00590"/>
    </source>
</evidence>
<dbReference type="SUPFAM" id="SSF53790">
    <property type="entry name" value="Tetrapyrrole methylase"/>
    <property type="match status" value="1"/>
</dbReference>
<dbReference type="Proteomes" id="UP000050741">
    <property type="component" value="Unassembled WGS sequence"/>
</dbReference>
<dbReference type="CDD" id="cd11647">
    <property type="entry name" value="DHP5_DphB"/>
    <property type="match status" value="1"/>
</dbReference>
<dbReference type="PANTHER" id="PTHR10882:SF0">
    <property type="entry name" value="DIPHTHINE METHYL ESTER SYNTHASE"/>
    <property type="match status" value="1"/>
</dbReference>
<dbReference type="GO" id="GO:0032259">
    <property type="term" value="P:methylation"/>
    <property type="evidence" value="ECO:0007669"/>
    <property type="project" value="UniProtKB-KW"/>
</dbReference>
<keyword evidence="6" id="KW-0808">Transferase</keyword>
<evidence type="ECO:0000256" key="6">
    <source>
        <dbReference type="ARBA" id="ARBA00022679"/>
    </source>
</evidence>
<dbReference type="UniPathway" id="UPA00559"/>
<keyword evidence="7" id="KW-0949">S-adenosyl-L-methionine</keyword>
<dbReference type="AlphaFoldDB" id="A0A183BWX1"/>
<dbReference type="GO" id="GO:0017183">
    <property type="term" value="P:protein histidyl modification to diphthamide"/>
    <property type="evidence" value="ECO:0007669"/>
    <property type="project" value="UniProtKB-UniPathway"/>
</dbReference>
<comment type="pathway">
    <text evidence="2">Protein modification; peptidyl-diphthamide biosynthesis.</text>
</comment>
<evidence type="ECO:0000256" key="8">
    <source>
        <dbReference type="ARBA" id="ARBA00048752"/>
    </source>
</evidence>
<dbReference type="Gene3D" id="3.40.1010.10">
    <property type="entry name" value="Cobalt-precorrin-4 Transmethylase, Domain 1"/>
    <property type="match status" value="1"/>
</dbReference>
<reference evidence="10" key="1">
    <citation type="submission" date="2013-12" db="EMBL/GenBank/DDBJ databases">
        <authorList>
            <person name="Aslett M."/>
        </authorList>
    </citation>
    <scope>NUCLEOTIDE SEQUENCE [LARGE SCALE GENOMIC DNA]</scope>
    <source>
        <strain evidence="10">Lindley</strain>
    </source>
</reference>
<dbReference type="InterPro" id="IPR014776">
    <property type="entry name" value="4pyrrole_Mease_sub2"/>
</dbReference>
<comment type="catalytic activity">
    <reaction evidence="8">
        <text>2-[(3S)-amino-3-carboxypropyl]-L-histidyl-[translation elongation factor 2] + 4 S-adenosyl-L-methionine = diphthine methyl ester-[translation elongation factor 2] + 4 S-adenosyl-L-homocysteine + 3 H(+)</text>
        <dbReference type="Rhea" id="RHEA:42652"/>
        <dbReference type="Rhea" id="RHEA-COMP:9749"/>
        <dbReference type="Rhea" id="RHEA-COMP:10173"/>
        <dbReference type="ChEBI" id="CHEBI:15378"/>
        <dbReference type="ChEBI" id="CHEBI:57856"/>
        <dbReference type="ChEBI" id="CHEBI:59789"/>
        <dbReference type="ChEBI" id="CHEBI:73995"/>
        <dbReference type="ChEBI" id="CHEBI:79005"/>
        <dbReference type="EC" id="2.1.1.314"/>
    </reaction>
</comment>